<dbReference type="PANTHER" id="PTHR24185">
    <property type="entry name" value="CALCIUM-INDEPENDENT PHOSPHOLIPASE A2-GAMMA"/>
    <property type="match status" value="1"/>
</dbReference>
<dbReference type="InterPro" id="IPR016035">
    <property type="entry name" value="Acyl_Trfase/lysoPLipase"/>
</dbReference>
<evidence type="ECO:0000313" key="8">
    <source>
        <dbReference type="Proteomes" id="UP000316270"/>
    </source>
</evidence>
<feature type="short sequence motif" description="GXGXXG" evidence="4">
    <location>
        <begin position="849"/>
        <end position="854"/>
    </location>
</feature>
<feature type="short sequence motif" description="GXSXG" evidence="4">
    <location>
        <begin position="883"/>
        <end position="887"/>
    </location>
</feature>
<dbReference type="CDD" id="cd07199">
    <property type="entry name" value="Pat17_PNPLA8_PNPLA9_like"/>
    <property type="match status" value="1"/>
</dbReference>
<accession>A0A517LA41</accession>
<keyword evidence="2 4" id="KW-0442">Lipid degradation</keyword>
<feature type="region of interest" description="Disordered" evidence="5">
    <location>
        <begin position="1"/>
        <end position="28"/>
    </location>
</feature>
<evidence type="ECO:0000256" key="2">
    <source>
        <dbReference type="ARBA" id="ARBA00022963"/>
    </source>
</evidence>
<dbReference type="GO" id="GO:0019369">
    <property type="term" value="P:arachidonate metabolic process"/>
    <property type="evidence" value="ECO:0007669"/>
    <property type="project" value="TreeGrafter"/>
</dbReference>
<protein>
    <recommendedName>
        <fullName evidence="6">PNPLA domain-containing protein</fullName>
    </recommendedName>
</protein>
<dbReference type="Pfam" id="PF01734">
    <property type="entry name" value="Patatin"/>
    <property type="match status" value="1"/>
</dbReference>
<reference evidence="7 8" key="1">
    <citation type="submission" date="2019-07" db="EMBL/GenBank/DDBJ databases">
        <title>Finished genome of Venturia effusa.</title>
        <authorList>
            <person name="Young C.A."/>
            <person name="Cox M.P."/>
            <person name="Ganley A.R.D."/>
            <person name="David W.J."/>
        </authorList>
    </citation>
    <scope>NUCLEOTIDE SEQUENCE [LARGE SCALE GENOMIC DNA]</scope>
    <source>
        <strain evidence="8">albino</strain>
    </source>
</reference>
<dbReference type="GO" id="GO:0047499">
    <property type="term" value="F:calcium-independent phospholipase A2 activity"/>
    <property type="evidence" value="ECO:0007669"/>
    <property type="project" value="TreeGrafter"/>
</dbReference>
<dbReference type="GO" id="GO:0016020">
    <property type="term" value="C:membrane"/>
    <property type="evidence" value="ECO:0007669"/>
    <property type="project" value="TreeGrafter"/>
</dbReference>
<dbReference type="PANTHER" id="PTHR24185:SF1">
    <property type="entry name" value="CALCIUM-INDEPENDENT PHOSPHOLIPASE A2-GAMMA"/>
    <property type="match status" value="1"/>
</dbReference>
<feature type="region of interest" description="Disordered" evidence="5">
    <location>
        <begin position="697"/>
        <end position="716"/>
    </location>
</feature>
<dbReference type="PROSITE" id="PS51635">
    <property type="entry name" value="PNPLA"/>
    <property type="match status" value="1"/>
</dbReference>
<dbReference type="STRING" id="50376.A0A517LA41"/>
<dbReference type="GO" id="GO:0016042">
    <property type="term" value="P:lipid catabolic process"/>
    <property type="evidence" value="ECO:0007669"/>
    <property type="project" value="UniProtKB-UniRule"/>
</dbReference>
<evidence type="ECO:0000256" key="4">
    <source>
        <dbReference type="PROSITE-ProRule" id="PRU01161"/>
    </source>
</evidence>
<proteinExistence type="predicted"/>
<evidence type="ECO:0000256" key="1">
    <source>
        <dbReference type="ARBA" id="ARBA00022801"/>
    </source>
</evidence>
<evidence type="ECO:0000256" key="3">
    <source>
        <dbReference type="ARBA" id="ARBA00023098"/>
    </source>
</evidence>
<dbReference type="GO" id="GO:0046486">
    <property type="term" value="P:glycerolipid metabolic process"/>
    <property type="evidence" value="ECO:0007669"/>
    <property type="project" value="UniProtKB-ARBA"/>
</dbReference>
<evidence type="ECO:0000313" key="7">
    <source>
        <dbReference type="EMBL" id="QDS72494.1"/>
    </source>
</evidence>
<keyword evidence="3 4" id="KW-0443">Lipid metabolism</keyword>
<dbReference type="Proteomes" id="UP000316270">
    <property type="component" value="Chromosome 7"/>
</dbReference>
<sequence length="1287" mass="144641">MVALPKGKSRYEIDSGDEVETSDDESDFDMDEAVNVATDTVTTNGQLSPNPEKILSAILGRTQLHSEDSNDHLSNAEDTLYQLPPPPSEILHEAVALLQLPLICRVCQHNGDPATLLICTGCGRGGIYHTDCWDRWPDHHSAGDTFSWAACEKVKMSHYAWISWLLNSKVPAAKQKSLHRKDLWTTWFGVPYHQDAPLLHTYPRLQNLLQNGDLPDCPTSQLPSLVSFFGDTGGGKSTLIMSLIKNTGEAGREFETPVPGNQADLEKSTSGDVHMYADPLTISAKVPIFYVDCEGRRGSSRSVASQLASPRRTDTSPFKRKTLRIRNPDGAKARPSTKSYEQEVGEHQKTASQRLHMQWAKVVYPPPSAGPYLEPAPPHIHHESTKLVVGELYPRLLYTFSDVVCFITNNVKYDKICILKWASSGHERTVNQRIRPALLIIINKFQQRSDPQWFDVNHATERLLSHLQLSGSFDELRTKWADRGKIIQTAQDLILCYYESFRVIYVPDLTSPQSSGVISQQLQCLYQEIRLASSRLRAERNKVGMDLDTESLNTYIEHAFNRLAKDLKAPIDFYYLSSNDPVIPTRFSEHMTAVIVKMLAKEDYAKTDSIGQEMDLLNRLTPYLASCIAMQITDGSDTEAIDRFIHKVQMSIRKCRERHFRCEAMNASGLRRCLNHWDGHEKGHQFSDLSLTHLPSFETPDMSKTSDEDPHLDNSSPKLSMGIFETSFGSDEMIKTLVAEVDRLIYAGNDAKIHTLSQTARSSGVSTLFSNRTCLTCLVNCPLYVLPCSIQPQHAICEPCAQRSSITSADVDSYLSLEQCPLDCELTKSPWIIRKKPKNAGVRLMALDGGGIRGIIELCILKRVVDAVGHNIPIQELFDLAIGTSTGGIIALGLFKMEWSVEAAILKFKDLSHEAFSSRQLLSVPGFKNVAQVFCSYRYESAGIQRALKSAFGLDPLFGQAEGAKCERVKVGVVAAVRENSRPYLFSNYSRNPTDSDCLVRADDPRKDLLSWEAARSTSAAPMYFKPFFHSKTSKTYVDGAMCRNNPVRIADEERQLIWQNEVRLPDIILSIGTGLQVEIGTGIVKEPGKKTKTERIKKFLPRGIRKNIATIHDVVQSTLSCQKEWEDFLQAHRADASFLRACHRLDVSLTRKLPGIDEVNMIESLEREAKYFLSRNVQQNHYQHAEFTTAAAHVDKVSLRLLAALFYYDPSSPSGTARSLPMKRGHIRCRLSPSMKTQFRSLLNEEPRFRVRDVNGRHDIPDVQFDTETFSSDELEFVTGDTWTIE</sequence>
<dbReference type="EMBL" id="CP042191">
    <property type="protein sequence ID" value="QDS72494.1"/>
    <property type="molecule type" value="Genomic_DNA"/>
</dbReference>
<dbReference type="OrthoDB" id="194358at2759"/>
<dbReference type="SUPFAM" id="SSF52151">
    <property type="entry name" value="FabD/lysophospholipase-like"/>
    <property type="match status" value="1"/>
</dbReference>
<feature type="active site" description="Nucleophile" evidence="4">
    <location>
        <position position="885"/>
    </location>
</feature>
<dbReference type="Gene3D" id="3.40.1090.10">
    <property type="entry name" value="Cytosolic phospholipase A2 catalytic domain"/>
    <property type="match status" value="1"/>
</dbReference>
<evidence type="ECO:0000256" key="5">
    <source>
        <dbReference type="SAM" id="MobiDB-lite"/>
    </source>
</evidence>
<keyword evidence="1 4" id="KW-0378">Hydrolase</keyword>
<feature type="short sequence motif" description="DGA/G" evidence="4">
    <location>
        <begin position="1039"/>
        <end position="1041"/>
    </location>
</feature>
<dbReference type="InterPro" id="IPR002641">
    <property type="entry name" value="PNPLA_dom"/>
</dbReference>
<feature type="compositionally biased region" description="Acidic residues" evidence="5">
    <location>
        <begin position="14"/>
        <end position="28"/>
    </location>
</feature>
<feature type="region of interest" description="Disordered" evidence="5">
    <location>
        <begin position="300"/>
        <end position="321"/>
    </location>
</feature>
<keyword evidence="8" id="KW-1185">Reference proteome</keyword>
<evidence type="ECO:0000259" key="6">
    <source>
        <dbReference type="PROSITE" id="PS51635"/>
    </source>
</evidence>
<organism evidence="7 8">
    <name type="scientific">Venturia effusa</name>
    <dbReference type="NCBI Taxonomy" id="50376"/>
    <lineage>
        <taxon>Eukaryota</taxon>
        <taxon>Fungi</taxon>
        <taxon>Dikarya</taxon>
        <taxon>Ascomycota</taxon>
        <taxon>Pezizomycotina</taxon>
        <taxon>Dothideomycetes</taxon>
        <taxon>Pleosporomycetidae</taxon>
        <taxon>Venturiales</taxon>
        <taxon>Venturiaceae</taxon>
        <taxon>Venturia</taxon>
    </lineage>
</organism>
<name>A0A517LA41_9PEZI</name>
<gene>
    <name evidence="7" type="ORF">FKW77_010061</name>
</gene>
<feature type="active site" description="Proton acceptor" evidence="4">
    <location>
        <position position="1039"/>
    </location>
</feature>
<feature type="domain" description="PNPLA" evidence="6">
    <location>
        <begin position="845"/>
        <end position="1052"/>
    </location>
</feature>